<feature type="region of interest" description="Disordered" evidence="1">
    <location>
        <begin position="198"/>
        <end position="257"/>
    </location>
</feature>
<feature type="compositionally biased region" description="Low complexity" evidence="1">
    <location>
        <begin position="234"/>
        <end position="247"/>
    </location>
</feature>
<feature type="compositionally biased region" description="Low complexity" evidence="1">
    <location>
        <begin position="313"/>
        <end position="333"/>
    </location>
</feature>
<evidence type="ECO:0000256" key="1">
    <source>
        <dbReference type="SAM" id="MobiDB-lite"/>
    </source>
</evidence>
<dbReference type="Proteomes" id="UP000013827">
    <property type="component" value="Unassembled WGS sequence"/>
</dbReference>
<accession>A0A0D3IQI1</accession>
<feature type="compositionally biased region" description="Basic and acidic residues" evidence="1">
    <location>
        <begin position="377"/>
        <end position="392"/>
    </location>
</feature>
<reference evidence="3" key="1">
    <citation type="journal article" date="2013" name="Nature">
        <title>Pan genome of the phytoplankton Emiliania underpins its global distribution.</title>
        <authorList>
            <person name="Read B.A."/>
            <person name="Kegel J."/>
            <person name="Klute M.J."/>
            <person name="Kuo A."/>
            <person name="Lefebvre S.C."/>
            <person name="Maumus F."/>
            <person name="Mayer C."/>
            <person name="Miller J."/>
            <person name="Monier A."/>
            <person name="Salamov A."/>
            <person name="Young J."/>
            <person name="Aguilar M."/>
            <person name="Claverie J.M."/>
            <person name="Frickenhaus S."/>
            <person name="Gonzalez K."/>
            <person name="Herman E.K."/>
            <person name="Lin Y.C."/>
            <person name="Napier J."/>
            <person name="Ogata H."/>
            <person name="Sarno A.F."/>
            <person name="Shmutz J."/>
            <person name="Schroeder D."/>
            <person name="de Vargas C."/>
            <person name="Verret F."/>
            <person name="von Dassow P."/>
            <person name="Valentin K."/>
            <person name="Van de Peer Y."/>
            <person name="Wheeler G."/>
            <person name="Dacks J.B."/>
            <person name="Delwiche C.F."/>
            <person name="Dyhrman S.T."/>
            <person name="Glockner G."/>
            <person name="John U."/>
            <person name="Richards T."/>
            <person name="Worden A.Z."/>
            <person name="Zhang X."/>
            <person name="Grigoriev I.V."/>
            <person name="Allen A.E."/>
            <person name="Bidle K."/>
            <person name="Borodovsky M."/>
            <person name="Bowler C."/>
            <person name="Brownlee C."/>
            <person name="Cock J.M."/>
            <person name="Elias M."/>
            <person name="Gladyshev V.N."/>
            <person name="Groth M."/>
            <person name="Guda C."/>
            <person name="Hadaegh A."/>
            <person name="Iglesias-Rodriguez M.D."/>
            <person name="Jenkins J."/>
            <person name="Jones B.M."/>
            <person name="Lawson T."/>
            <person name="Leese F."/>
            <person name="Lindquist E."/>
            <person name="Lobanov A."/>
            <person name="Lomsadze A."/>
            <person name="Malik S.B."/>
            <person name="Marsh M.E."/>
            <person name="Mackinder L."/>
            <person name="Mock T."/>
            <person name="Mueller-Roeber B."/>
            <person name="Pagarete A."/>
            <person name="Parker M."/>
            <person name="Probert I."/>
            <person name="Quesneville H."/>
            <person name="Raines C."/>
            <person name="Rensing S.A."/>
            <person name="Riano-Pachon D.M."/>
            <person name="Richier S."/>
            <person name="Rokitta S."/>
            <person name="Shiraiwa Y."/>
            <person name="Soanes D.M."/>
            <person name="van der Giezen M."/>
            <person name="Wahlund T.M."/>
            <person name="Williams B."/>
            <person name="Wilson W."/>
            <person name="Wolfe G."/>
            <person name="Wurch L.L."/>
        </authorList>
    </citation>
    <scope>NUCLEOTIDE SEQUENCE</scope>
</reference>
<evidence type="ECO:0000313" key="3">
    <source>
        <dbReference type="Proteomes" id="UP000013827"/>
    </source>
</evidence>
<dbReference type="RefSeq" id="XP_005765945.1">
    <property type="nucleotide sequence ID" value="XM_005765888.1"/>
</dbReference>
<dbReference type="GeneID" id="17259652"/>
<sequence length="461" mass="49622">RWATRHGPTERQEPPVHGVVLDAAAIRRALHVPDGRNAWRRLRRLLRCRLCQPAAARLPHDGGHALSWPARRKLRSDALRVLLYSDADAVVGRDADADCRDAPLHRGRAAARRRRQRLRRHECGHACRPVRCPDAAPDAVRNGRLANGLRRHGVDAAGAGCVPRPADDARVRDASGVQLDAAQRRRLRTARFSTPAARAADAAASPPTRGGVACRLPASLGGRQGEADRHAAQRPLAGDARAGAGADVRPRGRRDRHRRGAVRLLLKVEEAAAVRRDLRLPVPARRRAVRAGALHLARRGGEAGAARGHRRAAAAQGRLPPPAAAARAPARPASRPRHQPGRASGPRHGARLPLPAVHAADARARADGRPGAHPLRRRDPAALRARRLDRLQDGPPPHLRRGQRAAGPRPGPPAGDRAARHPVDGAVARRAGAQVHARHRPPALAGRRHLAPQQGRRADAL</sequence>
<dbReference type="KEGG" id="ehx:EMIHUDRAFT_451967"/>
<reference evidence="2" key="2">
    <citation type="submission" date="2024-10" db="UniProtKB">
        <authorList>
            <consortium name="EnsemblProtists"/>
        </authorList>
    </citation>
    <scope>IDENTIFICATION</scope>
</reference>
<feature type="compositionally biased region" description="Low complexity" evidence="1">
    <location>
        <begin position="198"/>
        <end position="209"/>
    </location>
</feature>
<protein>
    <submittedName>
        <fullName evidence="2">Uncharacterized protein</fullName>
    </submittedName>
</protein>
<organism evidence="2 3">
    <name type="scientific">Emiliania huxleyi (strain CCMP1516)</name>
    <dbReference type="NCBI Taxonomy" id="280463"/>
    <lineage>
        <taxon>Eukaryota</taxon>
        <taxon>Haptista</taxon>
        <taxon>Haptophyta</taxon>
        <taxon>Prymnesiophyceae</taxon>
        <taxon>Isochrysidales</taxon>
        <taxon>Noelaerhabdaceae</taxon>
        <taxon>Emiliania</taxon>
    </lineage>
</organism>
<keyword evidence="3" id="KW-1185">Reference proteome</keyword>
<dbReference type="AlphaFoldDB" id="A0A0D3IQI1"/>
<feature type="compositionally biased region" description="Basic residues" evidence="1">
    <location>
        <begin position="436"/>
        <end position="450"/>
    </location>
</feature>
<proteinExistence type="predicted"/>
<dbReference type="PaxDb" id="2903-EOD13516"/>
<dbReference type="HOGENOM" id="CLU_593971_0_0_1"/>
<name>A0A0D3IQI1_EMIH1</name>
<evidence type="ECO:0000313" key="2">
    <source>
        <dbReference type="EnsemblProtists" id="EOD13516"/>
    </source>
</evidence>
<feature type="compositionally biased region" description="Basic and acidic residues" evidence="1">
    <location>
        <begin position="360"/>
        <end position="370"/>
    </location>
</feature>
<dbReference type="EnsemblProtists" id="EOD13516">
    <property type="protein sequence ID" value="EOD13516"/>
    <property type="gene ID" value="EMIHUDRAFT_451967"/>
</dbReference>
<feature type="region of interest" description="Disordered" evidence="1">
    <location>
        <begin position="296"/>
        <end position="461"/>
    </location>
</feature>